<evidence type="ECO:0000313" key="5">
    <source>
        <dbReference type="EMBL" id="MCQ8828749.1"/>
    </source>
</evidence>
<proteinExistence type="predicted"/>
<dbReference type="InterPro" id="IPR038261">
    <property type="entry name" value="GPP34-like_sf"/>
</dbReference>
<gene>
    <name evidence="5" type="ORF">NQU54_06565</name>
</gene>
<dbReference type="Gene3D" id="1.10.3630.10">
    <property type="entry name" value="yeast vps74-n-term truncation variant domain like"/>
    <property type="match status" value="1"/>
</dbReference>
<reference evidence="5" key="1">
    <citation type="submission" date="2022-06" db="EMBL/GenBank/DDBJ databases">
        <title>WGS of actinobacteria.</title>
        <authorList>
            <person name="Thawai C."/>
        </authorList>
    </citation>
    <scope>NUCLEOTIDE SEQUENCE</scope>
    <source>
        <strain evidence="5">DSM 42010</strain>
    </source>
</reference>
<dbReference type="GO" id="GO:0012505">
    <property type="term" value="C:endomembrane system"/>
    <property type="evidence" value="ECO:0007669"/>
    <property type="project" value="UniProtKB-ARBA"/>
</dbReference>
<keyword evidence="2" id="KW-0333">Golgi apparatus</keyword>
<dbReference type="InterPro" id="IPR008628">
    <property type="entry name" value="GPP34-like"/>
</dbReference>
<evidence type="ECO:0000313" key="6">
    <source>
        <dbReference type="Proteomes" id="UP001142400"/>
    </source>
</evidence>
<organism evidence="5 6">
    <name type="scientific">Streptomyces malaysiensis subsp. samsunensis</name>
    <dbReference type="NCBI Taxonomy" id="459658"/>
    <lineage>
        <taxon>Bacteria</taxon>
        <taxon>Bacillati</taxon>
        <taxon>Actinomycetota</taxon>
        <taxon>Actinomycetes</taxon>
        <taxon>Kitasatosporales</taxon>
        <taxon>Streptomycetaceae</taxon>
        <taxon>Streptomyces</taxon>
        <taxon>Streptomyces violaceusniger group</taxon>
    </lineage>
</organism>
<accession>A0A9X2RUG5</accession>
<comment type="subcellular location">
    <subcellularLocation>
        <location evidence="1">Golgi apparatus membrane</location>
        <topology evidence="1">Peripheral membrane protein</topology>
        <orientation evidence="1">Cytoplasmic side</orientation>
    </subcellularLocation>
</comment>
<keyword evidence="3" id="KW-0446">Lipid-binding</keyword>
<comment type="caution">
    <text evidence="5">The sequence shown here is derived from an EMBL/GenBank/DDBJ whole genome shotgun (WGS) entry which is preliminary data.</text>
</comment>
<dbReference type="Proteomes" id="UP001142400">
    <property type="component" value="Unassembled WGS sequence"/>
</dbReference>
<sequence>MTLTLPQRLYLLCYTVDKGKFELTNLQGRGQLLRAAALTELTLDGLLGSEGTKVIRSSTEPPGDPFLAEVWRDVPAEKPKSWLPLVHDKAHTAEKPVSAQLEARGAITVQHERRLKLLAVSRVAVNDPREVLALQEKVRAAVLGAPDPAAIPMDELTMAVFAAEVEVTSVFSGAERGGHKRALAKLAAHFDTLVPGLRGALRASYLSSRAVGGGWGAGESPMDATQGSGITR</sequence>
<evidence type="ECO:0000256" key="1">
    <source>
        <dbReference type="ARBA" id="ARBA00004255"/>
    </source>
</evidence>
<protein>
    <submittedName>
        <fullName evidence="5">GPP34 family phosphoprotein</fullName>
    </submittedName>
</protein>
<evidence type="ECO:0000256" key="3">
    <source>
        <dbReference type="ARBA" id="ARBA00023121"/>
    </source>
</evidence>
<evidence type="ECO:0000256" key="4">
    <source>
        <dbReference type="ARBA" id="ARBA00023136"/>
    </source>
</evidence>
<dbReference type="GO" id="GO:0005737">
    <property type="term" value="C:cytoplasm"/>
    <property type="evidence" value="ECO:0007669"/>
    <property type="project" value="UniProtKB-ARBA"/>
</dbReference>
<name>A0A9X2RUG5_STRMQ</name>
<keyword evidence="6" id="KW-1185">Reference proteome</keyword>
<dbReference type="RefSeq" id="WP_257630222.1">
    <property type="nucleotide sequence ID" value="NZ_JANIIC010000005.1"/>
</dbReference>
<keyword evidence="4" id="KW-0472">Membrane</keyword>
<dbReference type="Pfam" id="PF05719">
    <property type="entry name" value="GPP34"/>
    <property type="match status" value="1"/>
</dbReference>
<evidence type="ECO:0000256" key="2">
    <source>
        <dbReference type="ARBA" id="ARBA00023034"/>
    </source>
</evidence>
<dbReference type="AlphaFoldDB" id="A0A9X2RUG5"/>
<dbReference type="EMBL" id="JANIIC010000005">
    <property type="protein sequence ID" value="MCQ8828749.1"/>
    <property type="molecule type" value="Genomic_DNA"/>
</dbReference>
<dbReference type="GO" id="GO:0070273">
    <property type="term" value="F:phosphatidylinositol-4-phosphate binding"/>
    <property type="evidence" value="ECO:0007669"/>
    <property type="project" value="InterPro"/>
</dbReference>